<dbReference type="InterPro" id="IPR042100">
    <property type="entry name" value="Bug_dom1"/>
</dbReference>
<dbReference type="Gene3D" id="3.40.190.10">
    <property type="entry name" value="Periplasmic binding protein-like II"/>
    <property type="match status" value="1"/>
</dbReference>
<evidence type="ECO:0000256" key="2">
    <source>
        <dbReference type="SAM" id="SignalP"/>
    </source>
</evidence>
<gene>
    <name evidence="3" type="ORF">E8K88_03860</name>
</gene>
<name>A0A4S5C020_9BURK</name>
<dbReference type="Proteomes" id="UP000306236">
    <property type="component" value="Unassembled WGS sequence"/>
</dbReference>
<evidence type="ECO:0000256" key="1">
    <source>
        <dbReference type="ARBA" id="ARBA00006987"/>
    </source>
</evidence>
<sequence>MPSPFPRRNWLQLTLASAALLAAAAWPLAGQAQDWPAKPIRIIVPYAPGGFTDQMARLIQPGLQQALGTPVVVDNRPGGNSLIGVGEMARAAPDGYTFAVVIAAYAANTSLYDKLPYDPANSIAGVSLLGISPLVAGVGKNAPYQTLPAVLEYAKAHPGELSYGSSGNGSSVHLTTELLKLRTGVDMVHVPYKGAALALADLMGGHIQLALDAPTTLIEQSGPKGRVQLIGVAGPTRLPAIPDVPTFAEQGIEGADGSTWAALIAPKGVPPEIMNKVSQVAAEIVQSEAAQATLQRMGTFPEGRNPAQTDAFIADETAKWAQVIQQANIRLD</sequence>
<keyword evidence="2" id="KW-0732">Signal</keyword>
<dbReference type="InterPro" id="IPR006311">
    <property type="entry name" value="TAT_signal"/>
</dbReference>
<evidence type="ECO:0000313" key="3">
    <source>
        <dbReference type="EMBL" id="THJ35728.1"/>
    </source>
</evidence>
<dbReference type="Pfam" id="PF03401">
    <property type="entry name" value="TctC"/>
    <property type="match status" value="1"/>
</dbReference>
<evidence type="ECO:0000313" key="4">
    <source>
        <dbReference type="Proteomes" id="UP000306236"/>
    </source>
</evidence>
<dbReference type="PANTHER" id="PTHR42928">
    <property type="entry name" value="TRICARBOXYLATE-BINDING PROTEIN"/>
    <property type="match status" value="1"/>
</dbReference>
<dbReference type="EMBL" id="SSWX01000003">
    <property type="protein sequence ID" value="THJ35728.1"/>
    <property type="molecule type" value="Genomic_DNA"/>
</dbReference>
<comment type="caution">
    <text evidence="3">The sequence shown here is derived from an EMBL/GenBank/DDBJ whole genome shotgun (WGS) entry which is preliminary data.</text>
</comment>
<dbReference type="AlphaFoldDB" id="A0A4S5C020"/>
<dbReference type="InterPro" id="IPR005064">
    <property type="entry name" value="BUG"/>
</dbReference>
<feature type="chain" id="PRO_5020460702" evidence="2">
    <location>
        <begin position="33"/>
        <end position="332"/>
    </location>
</feature>
<dbReference type="RefSeq" id="WP_136405327.1">
    <property type="nucleotide sequence ID" value="NZ_SSWX01000003.1"/>
</dbReference>
<accession>A0A4S5C020</accession>
<proteinExistence type="inferred from homology"/>
<reference evidence="3 4" key="1">
    <citation type="submission" date="2019-04" db="EMBL/GenBank/DDBJ databases">
        <title>Lampropedia sp YIM MLB12 draf genome.</title>
        <authorList>
            <person name="Wang Y.-X."/>
        </authorList>
    </citation>
    <scope>NUCLEOTIDE SEQUENCE [LARGE SCALE GENOMIC DNA]</scope>
    <source>
        <strain evidence="3 4">YIM MLB12</strain>
    </source>
</reference>
<dbReference type="PANTHER" id="PTHR42928:SF5">
    <property type="entry name" value="BLR1237 PROTEIN"/>
    <property type="match status" value="1"/>
</dbReference>
<dbReference type="OrthoDB" id="8678477at2"/>
<keyword evidence="4" id="KW-1185">Reference proteome</keyword>
<dbReference type="PIRSF" id="PIRSF017082">
    <property type="entry name" value="YflP"/>
    <property type="match status" value="1"/>
</dbReference>
<organism evidence="3 4">
    <name type="scientific">Lampropedia aestuarii</name>
    <dbReference type="NCBI Taxonomy" id="2562762"/>
    <lineage>
        <taxon>Bacteria</taxon>
        <taxon>Pseudomonadati</taxon>
        <taxon>Pseudomonadota</taxon>
        <taxon>Betaproteobacteria</taxon>
        <taxon>Burkholderiales</taxon>
        <taxon>Comamonadaceae</taxon>
        <taxon>Lampropedia</taxon>
    </lineage>
</organism>
<feature type="signal peptide" evidence="2">
    <location>
        <begin position="1"/>
        <end position="32"/>
    </location>
</feature>
<dbReference type="Gene3D" id="3.40.190.150">
    <property type="entry name" value="Bordetella uptake gene, domain 1"/>
    <property type="match status" value="1"/>
</dbReference>
<dbReference type="PROSITE" id="PS51318">
    <property type="entry name" value="TAT"/>
    <property type="match status" value="1"/>
</dbReference>
<comment type="similarity">
    <text evidence="1">Belongs to the UPF0065 (bug) family.</text>
</comment>
<protein>
    <submittedName>
        <fullName evidence="3">Tripartite tricarboxylate transporter substrate binding protein</fullName>
    </submittedName>
</protein>